<sequence>MLRLNRISKLIMIKINNLKSKDGSEKEFAEDAKDREKRAVIVHV</sequence>
<accession>A0ABQ2GZ32</accession>
<dbReference type="EMBL" id="BMNW01000007">
    <property type="protein sequence ID" value="GGM19299.1"/>
    <property type="molecule type" value="Genomic_DNA"/>
</dbReference>
<reference evidence="2" key="1">
    <citation type="journal article" date="2019" name="Int. J. Syst. Evol. Microbiol.">
        <title>The Global Catalogue of Microorganisms (GCM) 10K type strain sequencing project: providing services to taxonomists for standard genome sequencing and annotation.</title>
        <authorList>
            <consortium name="The Broad Institute Genomics Platform"/>
            <consortium name="The Broad Institute Genome Sequencing Center for Infectious Disease"/>
            <person name="Wu L."/>
            <person name="Ma J."/>
        </authorList>
    </citation>
    <scope>NUCLEOTIDE SEQUENCE [LARGE SCALE GENOMIC DNA]</scope>
    <source>
        <strain evidence="2">JCM 13501</strain>
    </source>
</reference>
<evidence type="ECO:0000313" key="2">
    <source>
        <dbReference type="Proteomes" id="UP000616499"/>
    </source>
</evidence>
<protein>
    <submittedName>
        <fullName evidence="1">Uncharacterized protein</fullName>
    </submittedName>
</protein>
<name>A0ABQ2GZ32_9PSED</name>
<comment type="caution">
    <text evidence="1">The sequence shown here is derived from an EMBL/GenBank/DDBJ whole genome shotgun (WGS) entry which is preliminary data.</text>
</comment>
<dbReference type="RefSeq" id="WP_268239869.1">
    <property type="nucleotide sequence ID" value="NZ_BMNW01000007.1"/>
</dbReference>
<evidence type="ECO:0000313" key="1">
    <source>
        <dbReference type="EMBL" id="GGM19299.1"/>
    </source>
</evidence>
<dbReference type="Proteomes" id="UP000616499">
    <property type="component" value="Unassembled WGS sequence"/>
</dbReference>
<keyword evidence="2" id="KW-1185">Reference proteome</keyword>
<gene>
    <name evidence="1" type="ORF">GCM10009425_32820</name>
</gene>
<organism evidence="1 2">
    <name type="scientific">Pseudomonas asuensis</name>
    <dbReference type="NCBI Taxonomy" id="1825787"/>
    <lineage>
        <taxon>Bacteria</taxon>
        <taxon>Pseudomonadati</taxon>
        <taxon>Pseudomonadota</taxon>
        <taxon>Gammaproteobacteria</taxon>
        <taxon>Pseudomonadales</taxon>
        <taxon>Pseudomonadaceae</taxon>
        <taxon>Pseudomonas</taxon>
    </lineage>
</organism>
<proteinExistence type="predicted"/>